<dbReference type="InterPro" id="IPR050834">
    <property type="entry name" value="Glycosyltransf_2"/>
</dbReference>
<dbReference type="PANTHER" id="PTHR43685:SF2">
    <property type="entry name" value="GLYCOSYLTRANSFERASE 2-LIKE DOMAIN-CONTAINING PROTEIN"/>
    <property type="match status" value="1"/>
</dbReference>
<dbReference type="InterPro" id="IPR029044">
    <property type="entry name" value="Nucleotide-diphossugar_trans"/>
</dbReference>
<protein>
    <submittedName>
        <fullName evidence="2">Glycosyltransferase family A protein</fullName>
        <ecNumber evidence="2">2.4.-.-</ecNumber>
    </submittedName>
</protein>
<comment type="caution">
    <text evidence="2">The sequence shown here is derived from an EMBL/GenBank/DDBJ whole genome shotgun (WGS) entry which is preliminary data.</text>
</comment>
<keyword evidence="2" id="KW-0808">Transferase</keyword>
<gene>
    <name evidence="2" type="ORF">VRU48_08480</name>
</gene>
<feature type="domain" description="Glycosyltransferase 2-like" evidence="1">
    <location>
        <begin position="7"/>
        <end position="128"/>
    </location>
</feature>
<dbReference type="EC" id="2.4.-.-" evidence="2"/>
<evidence type="ECO:0000259" key="1">
    <source>
        <dbReference type="Pfam" id="PF00535"/>
    </source>
</evidence>
<dbReference type="EMBL" id="JAZDQT010000001">
    <property type="protein sequence ID" value="MEE1945141.1"/>
    <property type="molecule type" value="Genomic_DNA"/>
</dbReference>
<reference evidence="2 3" key="1">
    <citation type="submission" date="2024-01" db="EMBL/GenBank/DDBJ databases">
        <title>Pedobacter sp. nov., isolated from fresh soil.</title>
        <authorList>
            <person name="Le N.T.T."/>
        </authorList>
    </citation>
    <scope>NUCLEOTIDE SEQUENCE [LARGE SCALE GENOMIC DNA]</scope>
    <source>
        <strain evidence="2 3">KR3-3</strain>
    </source>
</reference>
<dbReference type="PANTHER" id="PTHR43685">
    <property type="entry name" value="GLYCOSYLTRANSFERASE"/>
    <property type="match status" value="1"/>
</dbReference>
<dbReference type="RefSeq" id="WP_330107490.1">
    <property type="nucleotide sequence ID" value="NZ_JAZDQT010000001.1"/>
</dbReference>
<dbReference type="Pfam" id="PF00535">
    <property type="entry name" value="Glycos_transf_2"/>
    <property type="match status" value="1"/>
</dbReference>
<dbReference type="Proteomes" id="UP001336835">
    <property type="component" value="Unassembled WGS sequence"/>
</dbReference>
<dbReference type="Gene3D" id="3.90.550.10">
    <property type="entry name" value="Spore Coat Polysaccharide Biosynthesis Protein SpsA, Chain A"/>
    <property type="match status" value="1"/>
</dbReference>
<dbReference type="InterPro" id="IPR001173">
    <property type="entry name" value="Glyco_trans_2-like"/>
</dbReference>
<accession>A0ABU7I723</accession>
<evidence type="ECO:0000313" key="3">
    <source>
        <dbReference type="Proteomes" id="UP001336835"/>
    </source>
</evidence>
<keyword evidence="3" id="KW-1185">Reference proteome</keyword>
<dbReference type="GO" id="GO:0016757">
    <property type="term" value="F:glycosyltransferase activity"/>
    <property type="evidence" value="ECO:0007669"/>
    <property type="project" value="UniProtKB-KW"/>
</dbReference>
<name>A0ABU7I723_9SPHI</name>
<dbReference type="SUPFAM" id="SSF53448">
    <property type="entry name" value="Nucleotide-diphospho-sugar transferases"/>
    <property type="match status" value="1"/>
</dbReference>
<proteinExistence type="predicted"/>
<organism evidence="2 3">
    <name type="scientific">Pedobacter albus</name>
    <dbReference type="NCBI Taxonomy" id="3113905"/>
    <lineage>
        <taxon>Bacteria</taxon>
        <taxon>Pseudomonadati</taxon>
        <taxon>Bacteroidota</taxon>
        <taxon>Sphingobacteriia</taxon>
        <taxon>Sphingobacteriales</taxon>
        <taxon>Sphingobacteriaceae</taxon>
        <taxon>Pedobacter</taxon>
    </lineage>
</organism>
<keyword evidence="2" id="KW-0328">Glycosyltransferase</keyword>
<evidence type="ECO:0000313" key="2">
    <source>
        <dbReference type="EMBL" id="MEE1945141.1"/>
    </source>
</evidence>
<sequence>MANPLISVIIPAYNAEKYIGDTLNSVLSQTYAHLEIIVVNDGSTDETLAKVQSFSDDRIKIVSQVNSGASSAKQLGLAHIHGEFVQYLDADDLLSEDKIEVQVKALANHPHKIAVCSTVHFHTNESYTEQLPSPYEDGFLYSTDDPASFLINLWGGNGQGGSMIQPNAFLTPAAVIEKAGPWNLTISPCADEDGEYFCRAILASDGLVFTPKALNYYRKFDNKNSLSALKSYQSLLNLYRSTLLKADALFAHTRNETAKFVIARQLIELAVSTYPKHASLSKQIRQEVKKLGNYSYTPISGGPTARKLSLLLGWKLTRLLQSIITAK</sequence>
<dbReference type="CDD" id="cd00761">
    <property type="entry name" value="Glyco_tranf_GTA_type"/>
    <property type="match status" value="1"/>
</dbReference>